<evidence type="ECO:0000256" key="4">
    <source>
        <dbReference type="ARBA" id="ARBA00022833"/>
    </source>
</evidence>
<dbReference type="Pfam" id="PF23320">
    <property type="entry name" value="Zn_SUZ12"/>
    <property type="match status" value="1"/>
</dbReference>
<feature type="domain" description="Polycomb protein VEFS-Box" evidence="8">
    <location>
        <begin position="1032"/>
        <end position="1124"/>
    </location>
</feature>
<evidence type="ECO:0000259" key="9">
    <source>
        <dbReference type="Pfam" id="PF23320"/>
    </source>
</evidence>
<evidence type="ECO:0000313" key="12">
    <source>
        <dbReference type="Proteomes" id="UP001372338"/>
    </source>
</evidence>
<evidence type="ECO:0000259" key="10">
    <source>
        <dbReference type="Pfam" id="PF24663"/>
    </source>
</evidence>
<keyword evidence="3" id="KW-0863">Zinc-finger</keyword>
<feature type="domain" description="DUF7651" evidence="10">
    <location>
        <begin position="58"/>
        <end position="268"/>
    </location>
</feature>
<evidence type="ECO:0000313" key="11">
    <source>
        <dbReference type="EMBL" id="KAK7268642.1"/>
    </source>
</evidence>
<dbReference type="AlphaFoldDB" id="A0AAN9I747"/>
<dbReference type="GO" id="GO:0031490">
    <property type="term" value="F:chromatin DNA binding"/>
    <property type="evidence" value="ECO:0007669"/>
    <property type="project" value="TreeGrafter"/>
</dbReference>
<feature type="region of interest" description="Disordered" evidence="7">
    <location>
        <begin position="1"/>
        <end position="31"/>
    </location>
</feature>
<dbReference type="Pfam" id="PF09733">
    <property type="entry name" value="VEFS-Box"/>
    <property type="match status" value="1"/>
</dbReference>
<evidence type="ECO:0000256" key="2">
    <source>
        <dbReference type="ARBA" id="ARBA00022723"/>
    </source>
</evidence>
<sequence>MTGGSTEAGESSNGAVNKIQSSCPSNPVLSQEEKRAAEENFSLYCKPMEFYNSLCLDYRMKAKHQRIKMKVSLEWNTLNESETALPLYICLARHFPSNGDSEVFALWDSIEIDEDTEIHAKFMLPGIDKLAEEVKSGSLYILLFIPAESQNSSIEVDAGLVPSDDESIVGEYCLSGKTSLDPLYYAWDSSTNYMFGRRAEMLMTIDLLPCHVKWNNERPTEHGYDSRNLEKYVEKDRSIAVRAHHNSDNAGTLNTLQILVSVEEFGAKEKSPYQAYLSKEILSPSLASIMRLKERNVFFHYRYYNNRLQKTEATEDFTCPFCLTGCGSFKGLRYHLIATHDIFNFEFSASDQIVSVSINADVLKAVTLRTFTIPRTQQEILLFEPNRDTLAVQQVAQKVKLLAKLGHGNPVVQQMPKKGKLLAKSNLGIPIAQQFNKNEKLPIDFSHETHAVPLVEKKRKSPLQSDHKNLMVQQVAKQGNLPIQHKRKTLSAKQVGQEVNLLAELGQRNHVVQQVPKKREFPTKSGLGTPEVQHDTNNKMLPIDSTHETCALQPNLKKNKFPCEHDHENLILQQLGKKGDLPLQPDRQILAEKQGSHKVKPQAQLGLKPTTVQQVPKKGKLPSDSGREISEVQKFINEENLPVRSGHKTHAVQNVIKKSKFPLRADKGNCVAQQVVKHGDFSVQPDSETLVVKQVDPKGKLLAEHGHGTPIVLQAPKKGKLLAESGCEIHVAKQVDNKQKLPIECGHETNAMHEFPLKPDHANPVVQLVAKPRALPIQPNREALAMKQGSHKVKLPAQLDHKTPKIQQVHKKGKLPTDSDREILAVKHVAAEEGLPIEPSDKTDAVKHVVNRKFPLDTDYGNLVMNEGDLLVQPDHETHKLKLLAELGHETYAIQQVDHETLATEQVFKNGELSIQHDLGTLAVDQASQKRDPLIEPVHDISPVVHRVSKKGKLPIEHDKETLAVQNFAKNEKLPTKSNHGTAMQKVNKKGKTPTEVDHDIPPNQLLSMKGKLPVEHSDPQRVRGDPTGEIEYFHSTRQQPMSLEEAQAPDNDSEDERDHDIKEIEQRMLLDKCGGVTESQKDIMVMWTSFTQRHKVSLDSHIPWACKAFAQFHAPALARSPALAL</sequence>
<gene>
    <name evidence="11" type="ORF">RIF29_21346</name>
</gene>
<comment type="similarity">
    <text evidence="1">Belongs to the VEFS (VRN2-EMF2-FIS2-SU(Z)12) family.</text>
</comment>
<evidence type="ECO:0000256" key="7">
    <source>
        <dbReference type="SAM" id="MobiDB-lite"/>
    </source>
</evidence>
<dbReference type="CDD" id="cd21553">
    <property type="entry name" value="VEFS-box_EMF2-like"/>
    <property type="match status" value="1"/>
</dbReference>
<evidence type="ECO:0000256" key="5">
    <source>
        <dbReference type="ARBA" id="ARBA00023015"/>
    </source>
</evidence>
<keyword evidence="6" id="KW-0804">Transcription</keyword>
<feature type="region of interest" description="Disordered" evidence="7">
    <location>
        <begin position="1036"/>
        <end position="1059"/>
    </location>
</feature>
<dbReference type="InterPro" id="IPR057540">
    <property type="entry name" value="Znf_SUZ12"/>
</dbReference>
<dbReference type="PANTHER" id="PTHR22597:SF22">
    <property type="entry name" value="POLYCOMB GROUP PROTEIN EMBRYONIC FLOWER 2-RELATED"/>
    <property type="match status" value="1"/>
</dbReference>
<reference evidence="11 12" key="1">
    <citation type="submission" date="2024-01" db="EMBL/GenBank/DDBJ databases">
        <title>The genomes of 5 underutilized Papilionoideae crops provide insights into root nodulation and disease resistanc.</title>
        <authorList>
            <person name="Yuan L."/>
        </authorList>
    </citation>
    <scope>NUCLEOTIDE SEQUENCE [LARGE SCALE GENOMIC DNA]</scope>
    <source>
        <strain evidence="11">ZHUSHIDOU_FW_LH</strain>
        <tissue evidence="11">Leaf</tissue>
    </source>
</reference>
<organism evidence="11 12">
    <name type="scientific">Crotalaria pallida</name>
    <name type="common">Smooth rattlebox</name>
    <name type="synonym">Crotalaria striata</name>
    <dbReference type="NCBI Taxonomy" id="3830"/>
    <lineage>
        <taxon>Eukaryota</taxon>
        <taxon>Viridiplantae</taxon>
        <taxon>Streptophyta</taxon>
        <taxon>Embryophyta</taxon>
        <taxon>Tracheophyta</taxon>
        <taxon>Spermatophyta</taxon>
        <taxon>Magnoliopsida</taxon>
        <taxon>eudicotyledons</taxon>
        <taxon>Gunneridae</taxon>
        <taxon>Pentapetalae</taxon>
        <taxon>rosids</taxon>
        <taxon>fabids</taxon>
        <taxon>Fabales</taxon>
        <taxon>Fabaceae</taxon>
        <taxon>Papilionoideae</taxon>
        <taxon>50 kb inversion clade</taxon>
        <taxon>genistoids sensu lato</taxon>
        <taxon>core genistoids</taxon>
        <taxon>Crotalarieae</taxon>
        <taxon>Crotalaria</taxon>
    </lineage>
</organism>
<evidence type="ECO:0000259" key="8">
    <source>
        <dbReference type="Pfam" id="PF09733"/>
    </source>
</evidence>
<proteinExistence type="inferred from homology"/>
<evidence type="ECO:0008006" key="13">
    <source>
        <dbReference type="Google" id="ProtNLM"/>
    </source>
</evidence>
<dbReference type="EMBL" id="JAYWIO010000004">
    <property type="protein sequence ID" value="KAK7268642.1"/>
    <property type="molecule type" value="Genomic_DNA"/>
</dbReference>
<feature type="region of interest" description="Disordered" evidence="7">
    <location>
        <begin position="974"/>
        <end position="1007"/>
    </location>
</feature>
<evidence type="ECO:0000256" key="1">
    <source>
        <dbReference type="ARBA" id="ARBA00007416"/>
    </source>
</evidence>
<evidence type="ECO:0000256" key="6">
    <source>
        <dbReference type="ARBA" id="ARBA00023163"/>
    </source>
</evidence>
<protein>
    <recommendedName>
        <fullName evidence="13">C2H2-type domain-containing protein</fullName>
    </recommendedName>
</protein>
<dbReference type="CDD" id="cd21749">
    <property type="entry name" value="ZnB-Zn_EMF2-like"/>
    <property type="match status" value="1"/>
</dbReference>
<comment type="caution">
    <text evidence="11">The sequence shown here is derived from an EMBL/GenBank/DDBJ whole genome shotgun (WGS) entry which is preliminary data.</text>
</comment>
<dbReference type="InterPro" id="IPR019135">
    <property type="entry name" value="Polycomb_protein_VEFS-Box"/>
</dbReference>
<keyword evidence="4" id="KW-0862">Zinc</keyword>
<dbReference type="PANTHER" id="PTHR22597">
    <property type="entry name" value="POLYCOMB GROUP PROTEIN"/>
    <property type="match status" value="1"/>
</dbReference>
<dbReference type="InterPro" id="IPR056068">
    <property type="entry name" value="EMF2-like_DUF7651"/>
</dbReference>
<dbReference type="GO" id="GO:0005634">
    <property type="term" value="C:nucleus"/>
    <property type="evidence" value="ECO:0007669"/>
    <property type="project" value="TreeGrafter"/>
</dbReference>
<dbReference type="Pfam" id="PF24663">
    <property type="entry name" value="DUF7651"/>
    <property type="match status" value="1"/>
</dbReference>
<accession>A0AAN9I747</accession>
<keyword evidence="12" id="KW-1185">Reference proteome</keyword>
<keyword evidence="2" id="KW-0479">Metal-binding</keyword>
<feature type="domain" description="Polycomb protein SUZ12-like zinc finger" evidence="9">
    <location>
        <begin position="295"/>
        <end position="358"/>
    </location>
</feature>
<name>A0AAN9I747_CROPI</name>
<dbReference type="GO" id="GO:0008270">
    <property type="term" value="F:zinc ion binding"/>
    <property type="evidence" value="ECO:0007669"/>
    <property type="project" value="UniProtKB-KW"/>
</dbReference>
<dbReference type="Proteomes" id="UP001372338">
    <property type="component" value="Unassembled WGS sequence"/>
</dbReference>
<evidence type="ECO:0000256" key="3">
    <source>
        <dbReference type="ARBA" id="ARBA00022771"/>
    </source>
</evidence>
<feature type="compositionally biased region" description="Polar residues" evidence="7">
    <location>
        <begin position="1"/>
        <end position="29"/>
    </location>
</feature>
<keyword evidence="5" id="KW-0805">Transcription regulation</keyword>